<dbReference type="Gene3D" id="2.130.10.130">
    <property type="entry name" value="Integrin alpha, N-terminal"/>
    <property type="match status" value="3"/>
</dbReference>
<dbReference type="InterPro" id="IPR028994">
    <property type="entry name" value="Integrin_alpha_N"/>
</dbReference>
<dbReference type="Gene3D" id="2.60.40.10">
    <property type="entry name" value="Immunoglobulins"/>
    <property type="match status" value="2"/>
</dbReference>
<name>A0A1V1P355_9BACT</name>
<dbReference type="InterPro" id="IPR013783">
    <property type="entry name" value="Ig-like_fold"/>
</dbReference>
<dbReference type="InterPro" id="IPR015919">
    <property type="entry name" value="Cadherin-like_sf"/>
</dbReference>
<dbReference type="Proteomes" id="UP000189670">
    <property type="component" value="Unassembled WGS sequence"/>
</dbReference>
<organism evidence="3 4">
    <name type="scientific">Candidatus Magnetoglobus multicellularis str. Araruama</name>
    <dbReference type="NCBI Taxonomy" id="890399"/>
    <lineage>
        <taxon>Bacteria</taxon>
        <taxon>Pseudomonadati</taxon>
        <taxon>Thermodesulfobacteriota</taxon>
        <taxon>Desulfobacteria</taxon>
        <taxon>Desulfobacterales</taxon>
        <taxon>Desulfobacteraceae</taxon>
        <taxon>Candidatus Magnetoglobus</taxon>
    </lineage>
</organism>
<dbReference type="PANTHER" id="PTHR44103:SF1">
    <property type="entry name" value="PROPROTEIN CONVERTASE P"/>
    <property type="match status" value="1"/>
</dbReference>
<feature type="non-terminal residue" evidence="3">
    <location>
        <position position="1586"/>
    </location>
</feature>
<evidence type="ECO:0000256" key="1">
    <source>
        <dbReference type="ARBA" id="ARBA00022729"/>
    </source>
</evidence>
<feature type="domain" description="Cadherin" evidence="2">
    <location>
        <begin position="1426"/>
        <end position="1524"/>
    </location>
</feature>
<feature type="domain" description="Cadherin" evidence="2">
    <location>
        <begin position="55"/>
        <end position="156"/>
    </location>
</feature>
<dbReference type="CDD" id="cd11304">
    <property type="entry name" value="Cadherin_repeat"/>
    <property type="match status" value="4"/>
</dbReference>
<reference evidence="4" key="1">
    <citation type="submission" date="2012-11" db="EMBL/GenBank/DDBJ databases">
        <authorList>
            <person name="Lucero-Rivera Y.E."/>
            <person name="Tovar-Ramirez D."/>
        </authorList>
    </citation>
    <scope>NUCLEOTIDE SEQUENCE [LARGE SCALE GENOMIC DNA]</scope>
    <source>
        <strain evidence="4">Araruama</strain>
    </source>
</reference>
<dbReference type="InterPro" id="IPR013517">
    <property type="entry name" value="FG-GAP"/>
</dbReference>
<dbReference type="Pfam" id="PF13517">
    <property type="entry name" value="FG-GAP_3"/>
    <property type="match status" value="6"/>
</dbReference>
<evidence type="ECO:0000313" key="3">
    <source>
        <dbReference type="EMBL" id="ETR69244.1"/>
    </source>
</evidence>
<accession>A0A1V1P355</accession>
<proteinExistence type="predicted"/>
<feature type="domain" description="Cadherin" evidence="2">
    <location>
        <begin position="157"/>
        <end position="256"/>
    </location>
</feature>
<dbReference type="Gene3D" id="2.60.40.60">
    <property type="entry name" value="Cadherins"/>
    <property type="match status" value="5"/>
</dbReference>
<dbReference type="InterPro" id="IPR002126">
    <property type="entry name" value="Cadherin-like_dom"/>
</dbReference>
<dbReference type="GO" id="GO:0016020">
    <property type="term" value="C:membrane"/>
    <property type="evidence" value="ECO:0007669"/>
    <property type="project" value="InterPro"/>
</dbReference>
<dbReference type="SUPFAM" id="SSF49313">
    <property type="entry name" value="Cadherin-like"/>
    <property type="match status" value="4"/>
</dbReference>
<feature type="non-terminal residue" evidence="3">
    <location>
        <position position="1"/>
    </location>
</feature>
<sequence length="1586" mass="171139">HPVTGELAVNNPSELNYENRNMYTLTTISTINGRAFTPTLTIHIKDANEYPPVFESNEYNFYVDENSGDATPVGDVNADDLDPTDILVYAISTSFPYNPFNFDNNSGQLTVNGDYILDYEHVPAYTLTVSVNDGKHVDETNVCVSINNLNEYAPIFASETYSFTIAENAAPDSFIGTILASDMDPESIMNFQITAGNAQRIFQIDNAGNFSIDDADGLDFETQSAYTLTVEVSDGSYSDTAQIFVSVTDINVPPVISSIENQSTIINYPISIPFQITDIEGGQMLISISSSNQSLVSPEHISFTGTNIISDGTNYTVHASPSTPENINMVIQPVSGQSGDSIVTMTIGEIGMMTQKAFTFSVLPHFTEDENISLPGVSKGSAAFGDYDNDGDFDILIIGESDTGRIANIYQNLGGRFSEDTGNHISGVNKGSAAFGDYDNDGDLDILITGEISYLKTTAKVYRNTGGSFSEDTGIELPAVFRSSVAFGDYDNDGDLDILITGYIFNGAIAKIYRNTNGSFSEDTGINLISICDSSVAFGDYDNDWDLDILLTGYYKKAKVYRNTDSGFSEDTGINLIGVSDSSAAYGDYDNDGYLDIIITGNSDRGKISKLYKNSGGIFNEDTATNLPGVSNSSVAFGDCDNDGDLDILLSGSSDSGRIAKLYKNTGRVFNEDIDIHLPGVSESSVVLGDYDNDGDLDILLTGVSDNGRIAKVFRNNINIGNLPPSAPANLRTVVRGQKVMLSWSAASDDKPESVSGLSYNLRIGSSSGACDILSPMSLPLSSSYRQIPSKGFIQSLTAIVTINKTGIYYWSVQAIDTSFECSSFSQEYSFVVKDIAPIPGNDGILSSTTLLPNSKEVTISWTIASDEISLTNLLEYRIYTSTVSYGDHISKWEEESTAISDWIQNTNTVTVYNPDESLQYYYVAVIVCDESGNKAIYDPLLMSLYSNMTDIDLPLISSSSAAFGDYDNDRDLDILITGFSSSNGRIAKVYRNSGGTFSEDTDIKLTGVSGKSNSVAFGDYDNDGDLDILLTGSSDSGGIAKIYRNTDGNFIENTEIKLPGVSDNSVAFGDYDNDGNLDILLTGYSGSYLAKVYRNTGMSFSEDTEISLTGISSSSVAFGDYDNDGDLDILIAGSTYSDRIAKVYRNSNGQFTEDVNINLTGVYYCSVAFGDYDNDGDLDILVTGGSYSGLIAKVYENSGGNFNENTEILFPGLFNSSVVFGDYDNDGDLDIFLSGYTGSVYISKIFRNTGFTFSEDTSINLPGVSGSSIAFGDCDNDGDLDILLIGTSSNGHIAQLYRNNIDISNTPPSPPTNLNAEVVGHNVCLSWSAASDAETLSVSGLNYNLYIGSTPGGTDILSPMSLPLSNGYRLLPARGHIQTLTKTIKNLPDGTYYWSVQAIDTAFAGSEFATESSFVIDNLNENAPLVYDQSFTIKETAVNGDKVGQLIARDVDNNLISYYFSNPDAVFAIDPGSGIITVIDDTCLNNDITPQYDLSVNVQDDQFTSYAMLTILVIDGNDDRMVFDQTFSVQENSPQNTLVGTINVEAPPGTRQFTLTSGNINNAFTLHPVTGELTVNNPSELNYEN</sequence>
<protein>
    <recommendedName>
        <fullName evidence="2">Cadherin domain-containing protein</fullName>
    </recommendedName>
</protein>
<keyword evidence="1" id="KW-0732">Signal</keyword>
<dbReference type="GO" id="GO:0007156">
    <property type="term" value="P:homophilic cell adhesion via plasma membrane adhesion molecules"/>
    <property type="evidence" value="ECO:0007669"/>
    <property type="project" value="InterPro"/>
</dbReference>
<feature type="domain" description="Cadherin" evidence="2">
    <location>
        <begin position="15"/>
        <end position="54"/>
    </location>
</feature>
<dbReference type="PROSITE" id="PS50268">
    <property type="entry name" value="CADHERIN_2"/>
    <property type="match status" value="4"/>
</dbReference>
<dbReference type="GO" id="GO:0005509">
    <property type="term" value="F:calcium ion binding"/>
    <property type="evidence" value="ECO:0007669"/>
    <property type="project" value="InterPro"/>
</dbReference>
<dbReference type="PANTHER" id="PTHR44103">
    <property type="entry name" value="PROPROTEIN CONVERTASE P"/>
    <property type="match status" value="1"/>
</dbReference>
<dbReference type="SMART" id="SM00112">
    <property type="entry name" value="CA"/>
    <property type="match status" value="3"/>
</dbReference>
<dbReference type="PRINTS" id="PR00205">
    <property type="entry name" value="CADHERIN"/>
</dbReference>
<dbReference type="EMBL" id="ATBP01000696">
    <property type="protein sequence ID" value="ETR69244.1"/>
    <property type="molecule type" value="Genomic_DNA"/>
</dbReference>
<evidence type="ECO:0000259" key="2">
    <source>
        <dbReference type="PROSITE" id="PS50268"/>
    </source>
</evidence>
<gene>
    <name evidence="3" type="ORF">OMM_09774</name>
</gene>
<evidence type="ECO:0000313" key="4">
    <source>
        <dbReference type="Proteomes" id="UP000189670"/>
    </source>
</evidence>
<dbReference type="SUPFAM" id="SSF69318">
    <property type="entry name" value="Integrin alpha N-terminal domain"/>
    <property type="match status" value="2"/>
</dbReference>
<dbReference type="Pfam" id="PF00028">
    <property type="entry name" value="Cadherin"/>
    <property type="match status" value="3"/>
</dbReference>
<comment type="caution">
    <text evidence="3">The sequence shown here is derived from an EMBL/GenBank/DDBJ whole genome shotgun (WGS) entry which is preliminary data.</text>
</comment>